<dbReference type="PANTHER" id="PTHR14402">
    <property type="entry name" value="RECEPTOR TRANSPORTING PROTEIN"/>
    <property type="match status" value="1"/>
</dbReference>
<evidence type="ECO:0000256" key="1">
    <source>
        <dbReference type="ARBA" id="ARBA00004167"/>
    </source>
</evidence>
<dbReference type="Pfam" id="PF13695">
    <property type="entry name" value="Zn_ribbon_3CxxC"/>
    <property type="match status" value="1"/>
</dbReference>
<keyword evidence="3" id="KW-0479">Metal-binding</keyword>
<organism evidence="10 11">
    <name type="scientific">Taenia crassiceps</name>
    <dbReference type="NCBI Taxonomy" id="6207"/>
    <lineage>
        <taxon>Eukaryota</taxon>
        <taxon>Metazoa</taxon>
        <taxon>Spiralia</taxon>
        <taxon>Lophotrochozoa</taxon>
        <taxon>Platyhelminthes</taxon>
        <taxon>Cestoda</taxon>
        <taxon>Eucestoda</taxon>
        <taxon>Cyclophyllidea</taxon>
        <taxon>Taeniidae</taxon>
        <taxon>Taenia</taxon>
    </lineage>
</organism>
<evidence type="ECO:0000256" key="5">
    <source>
        <dbReference type="ARBA" id="ARBA00022833"/>
    </source>
</evidence>
<gene>
    <name evidence="10" type="ORF">TcWFU_003848</name>
</gene>
<dbReference type="InterPro" id="IPR027377">
    <property type="entry name" value="ZAR1/RTP1-5-like_Znf-3CxxC"/>
</dbReference>
<feature type="compositionally biased region" description="Polar residues" evidence="8">
    <location>
        <begin position="421"/>
        <end position="437"/>
    </location>
</feature>
<accession>A0ABR4QQK6</accession>
<evidence type="ECO:0000313" key="11">
    <source>
        <dbReference type="Proteomes" id="UP001651158"/>
    </source>
</evidence>
<feature type="region of interest" description="Disordered" evidence="8">
    <location>
        <begin position="421"/>
        <end position="440"/>
    </location>
</feature>
<keyword evidence="11" id="KW-1185">Reference proteome</keyword>
<evidence type="ECO:0000256" key="2">
    <source>
        <dbReference type="ARBA" id="ARBA00022692"/>
    </source>
</evidence>
<dbReference type="SMART" id="SM01328">
    <property type="entry name" value="zf-3CxxC"/>
    <property type="match status" value="1"/>
</dbReference>
<evidence type="ECO:0000313" key="10">
    <source>
        <dbReference type="EMBL" id="KAL5111851.1"/>
    </source>
</evidence>
<keyword evidence="6" id="KW-1133">Transmembrane helix</keyword>
<protein>
    <recommendedName>
        <fullName evidence="9">3CxxC-type domain-containing protein</fullName>
    </recommendedName>
</protein>
<evidence type="ECO:0000259" key="9">
    <source>
        <dbReference type="SMART" id="SM01328"/>
    </source>
</evidence>
<evidence type="ECO:0000256" key="3">
    <source>
        <dbReference type="ARBA" id="ARBA00022723"/>
    </source>
</evidence>
<keyword evidence="5" id="KW-0862">Zinc</keyword>
<keyword evidence="2" id="KW-0812">Transmembrane</keyword>
<keyword evidence="7" id="KW-0472">Membrane</keyword>
<reference evidence="10 11" key="1">
    <citation type="journal article" date="2022" name="Front. Cell. Infect. Microbiol.">
        <title>The Genomes of Two Strains of Taenia crassiceps the Animal Model for the Study of Human Cysticercosis.</title>
        <authorList>
            <person name="Bobes R.J."/>
            <person name="Estrada K."/>
            <person name="Rios-Valencia D.G."/>
            <person name="Calderon-Gallegos A."/>
            <person name="de la Torre P."/>
            <person name="Carrero J.C."/>
            <person name="Sanchez-Flores A."/>
            <person name="Laclette J.P."/>
        </authorList>
    </citation>
    <scope>NUCLEOTIDE SEQUENCE [LARGE SCALE GENOMIC DNA]</scope>
    <source>
        <strain evidence="10">WFUcys</strain>
    </source>
</reference>
<evidence type="ECO:0000256" key="8">
    <source>
        <dbReference type="SAM" id="MobiDB-lite"/>
    </source>
</evidence>
<dbReference type="InterPro" id="IPR026096">
    <property type="entry name" value="R-trans_p"/>
</dbReference>
<evidence type="ECO:0000256" key="6">
    <source>
        <dbReference type="ARBA" id="ARBA00022989"/>
    </source>
</evidence>
<evidence type="ECO:0000256" key="4">
    <source>
        <dbReference type="ARBA" id="ARBA00022771"/>
    </source>
</evidence>
<proteinExistence type="predicted"/>
<comment type="caution">
    <text evidence="10">The sequence shown here is derived from an EMBL/GenBank/DDBJ whole genome shotgun (WGS) entry which is preliminary data.</text>
</comment>
<evidence type="ECO:0000256" key="7">
    <source>
        <dbReference type="ARBA" id="ARBA00023136"/>
    </source>
</evidence>
<feature type="domain" description="3CxxC-type" evidence="9">
    <location>
        <begin position="264"/>
        <end position="408"/>
    </location>
</feature>
<dbReference type="EMBL" id="JAKROA010000001">
    <property type="protein sequence ID" value="KAL5111851.1"/>
    <property type="molecule type" value="Genomic_DNA"/>
</dbReference>
<name>A0ABR4QQK6_9CEST</name>
<sequence>MRDTHWNPRFVQLSLDLAGRLLSVRASCTSHSVDCWPEAQLSLLTPPSQDPTTTSLPSSSSSSSPPSGRHLVTFHLLKHILTNSVPLEAVFHTTPFAATTNTPSPDYWPQVQQYFSKLRSLIFISRRASTPPPLPLPPLPQSPLPSAALFNPLTLLPSTALPLLLLTQPNQCFIPTSSMPVLTAPTPSLLPLTGNLLMDILTLTSPPPQMPLRMPPLPTPLTFPQATLQHLMSPAPPQLSQVVGEQRAQQNSFTHLQVVCFKDEAKTRFMCSKCSKQWTSMKGAITFVVIMSHQTTPTMEMVVTAPTATEGATWSSQRCVTLRPGANVLLELFPQACADCALHGEVRLSPPKWYPEEVDKVLRNLFVNIHRTFYKNVIFWEQQFDRRRRPGHPTGRHDNTKCLACLNGMCVSAIGQPTNQSRPLNGESAGQTSQSECSPACKRRLIPSTKSDLKRLENISSSTTF</sequence>
<dbReference type="PANTHER" id="PTHR14402:SF10">
    <property type="entry name" value="3CXXC-TYPE DOMAIN-CONTAINING PROTEIN"/>
    <property type="match status" value="1"/>
</dbReference>
<feature type="region of interest" description="Disordered" evidence="8">
    <location>
        <begin position="44"/>
        <end position="67"/>
    </location>
</feature>
<keyword evidence="4" id="KW-0863">Zinc-finger</keyword>
<dbReference type="Proteomes" id="UP001651158">
    <property type="component" value="Unassembled WGS sequence"/>
</dbReference>
<comment type="subcellular location">
    <subcellularLocation>
        <location evidence="1">Membrane</location>
        <topology evidence="1">Single-pass membrane protein</topology>
    </subcellularLocation>
</comment>